<reference evidence="2" key="3">
    <citation type="submission" date="2015-02" db="UniProtKB">
        <authorList>
            <consortium name="EnsemblProtists"/>
        </authorList>
    </citation>
    <scope>IDENTIFICATION</scope>
    <source>
        <strain evidence="2">DAOM BR144</strain>
    </source>
</reference>
<feature type="region of interest" description="Disordered" evidence="1">
    <location>
        <begin position="162"/>
        <end position="199"/>
    </location>
</feature>
<feature type="compositionally biased region" description="Basic residues" evidence="1">
    <location>
        <begin position="162"/>
        <end position="179"/>
    </location>
</feature>
<keyword evidence="3" id="KW-1185">Reference proteome</keyword>
<evidence type="ECO:0000313" key="3">
    <source>
        <dbReference type="Proteomes" id="UP000019132"/>
    </source>
</evidence>
<proteinExistence type="predicted"/>
<dbReference type="PANTHER" id="PTHR12616:SF8">
    <property type="entry name" value="VACUOLAR PROTEIN SORTING-ASSOCIATED PROTEIN 8 HOMOLOG"/>
    <property type="match status" value="1"/>
</dbReference>
<dbReference type="eggNOG" id="KOG2079">
    <property type="taxonomic scope" value="Eukaryota"/>
</dbReference>
<dbReference type="VEuPathDB" id="FungiDB:PYU1_G010965"/>
<dbReference type="InterPro" id="IPR015943">
    <property type="entry name" value="WD40/YVTN_repeat-like_dom_sf"/>
</dbReference>
<dbReference type="HOGENOM" id="CLU_490489_0_0_1"/>
<organism evidence="2 3">
    <name type="scientific">Globisporangium ultimum (strain ATCC 200006 / CBS 805.95 / DAOM BR144)</name>
    <name type="common">Pythium ultimum</name>
    <dbReference type="NCBI Taxonomy" id="431595"/>
    <lineage>
        <taxon>Eukaryota</taxon>
        <taxon>Sar</taxon>
        <taxon>Stramenopiles</taxon>
        <taxon>Oomycota</taxon>
        <taxon>Peronosporomycetes</taxon>
        <taxon>Pythiales</taxon>
        <taxon>Pythiaceae</taxon>
        <taxon>Globisporangium</taxon>
    </lineage>
</organism>
<reference evidence="3" key="1">
    <citation type="journal article" date="2010" name="Genome Biol.">
        <title>Genome sequence of the necrotrophic plant pathogen Pythium ultimum reveals original pathogenicity mechanisms and effector repertoire.</title>
        <authorList>
            <person name="Levesque C.A."/>
            <person name="Brouwer H."/>
            <person name="Cano L."/>
            <person name="Hamilton J.P."/>
            <person name="Holt C."/>
            <person name="Huitema E."/>
            <person name="Raffaele S."/>
            <person name="Robideau G.P."/>
            <person name="Thines M."/>
            <person name="Win J."/>
            <person name="Zerillo M.M."/>
            <person name="Beakes G.W."/>
            <person name="Boore J.L."/>
            <person name="Busam D."/>
            <person name="Dumas B."/>
            <person name="Ferriera S."/>
            <person name="Fuerstenberg S.I."/>
            <person name="Gachon C.M."/>
            <person name="Gaulin E."/>
            <person name="Govers F."/>
            <person name="Grenville-Briggs L."/>
            <person name="Horner N."/>
            <person name="Hostetler J."/>
            <person name="Jiang R.H."/>
            <person name="Johnson J."/>
            <person name="Krajaejun T."/>
            <person name="Lin H."/>
            <person name="Meijer H.J."/>
            <person name="Moore B."/>
            <person name="Morris P."/>
            <person name="Phuntmart V."/>
            <person name="Puiu D."/>
            <person name="Shetty J."/>
            <person name="Stajich J.E."/>
            <person name="Tripathy S."/>
            <person name="Wawra S."/>
            <person name="van West P."/>
            <person name="Whitty B.R."/>
            <person name="Coutinho P.M."/>
            <person name="Henrissat B."/>
            <person name="Martin F."/>
            <person name="Thomas P.D."/>
            <person name="Tyler B.M."/>
            <person name="De Vries R.P."/>
            <person name="Kamoun S."/>
            <person name="Yandell M."/>
            <person name="Tisserat N."/>
            <person name="Buell C.R."/>
        </authorList>
    </citation>
    <scope>NUCLEOTIDE SEQUENCE</scope>
    <source>
        <strain evidence="3">DAOM:BR144</strain>
    </source>
</reference>
<dbReference type="STRING" id="431595.K3X190"/>
<dbReference type="Gene3D" id="2.130.10.10">
    <property type="entry name" value="YVTN repeat-like/Quinoprotein amine dehydrogenase"/>
    <property type="match status" value="1"/>
</dbReference>
<dbReference type="EnsemblProtists" id="PYU1_T010989">
    <property type="protein sequence ID" value="PYU1_T010989"/>
    <property type="gene ID" value="PYU1_G010965"/>
</dbReference>
<dbReference type="InterPro" id="IPR045111">
    <property type="entry name" value="Vps41/Vps8"/>
</dbReference>
<protein>
    <submittedName>
        <fullName evidence="2">Uncharacterized protein</fullName>
    </submittedName>
</protein>
<dbReference type="SMART" id="SM00320">
    <property type="entry name" value="WD40"/>
    <property type="match status" value="2"/>
</dbReference>
<accession>K3X190</accession>
<sequence>MSAVESLLVDSDDDDLGDIDLTAITLEDILREEELAAQGGGDPANKAEASTLEDDLFFSPATFTLSIAPVAGMEVVKASGAAASSSAAVKKVDRAKSLTEMNVGGNAAMVTGAATSNTANGSSAQTQFRSPLEIAEAREQQLLSCVGVELISPLQVKRRLRANARTKKKSSKQKAKKKVISITSADATPAEKKQTKSTGVVKVQAMESISRQLRKNIEFKEYGPGSPTVVAIHSKFIAIGTSKGLVIIFDHFQNIRQVLGNTSDAETDGAITAIDVSPGSDYLVCGFQSGRIVLWDMIKGTPLKAVSDAHENPVVSLRFLKDQKAVLVSVDNNGIVNKLNFSKMMGMVYVVDVDPLYDGSAGKILSISVLPQSAGNAKISHLTDQYCLAALSSEKVTFIIAIEPEVKVLYRWARPDDISPEDPVLPSLAFAWISFPGSSRALAPVLSRGWGNHVQFLEVVFPGGQNHSHSRHGWPTFEEHDQIECSNDLMAIQWLGDQVVVYLNSNDEICVYDVMSRQELEIVDVSSLELVFASYRGKNARSFSNSFRGCDNILYLLGLKELQTARVQPWTQRIDTLVDEGEWLEALALALDHYEGLKIAAADRAARDRFPPVFFRDKQNDQCLVDILHMCQTNQRTGEKEDVFRHEESADEVRWVCGEEPYPPDIAKKLEETLQKARMWPSALLIY</sequence>
<dbReference type="InParanoid" id="K3X190"/>
<dbReference type="GO" id="GO:0034058">
    <property type="term" value="P:endosomal vesicle fusion"/>
    <property type="evidence" value="ECO:0007669"/>
    <property type="project" value="TreeGrafter"/>
</dbReference>
<dbReference type="InterPro" id="IPR036322">
    <property type="entry name" value="WD40_repeat_dom_sf"/>
</dbReference>
<dbReference type="Pfam" id="PF23410">
    <property type="entry name" value="Beta-prop_VPS8"/>
    <property type="match status" value="1"/>
</dbReference>
<dbReference type="GO" id="GO:0006623">
    <property type="term" value="P:protein targeting to vacuole"/>
    <property type="evidence" value="ECO:0007669"/>
    <property type="project" value="InterPro"/>
</dbReference>
<reference evidence="3" key="2">
    <citation type="submission" date="2010-04" db="EMBL/GenBank/DDBJ databases">
        <authorList>
            <person name="Buell R."/>
            <person name="Hamilton J."/>
            <person name="Hostetler J."/>
        </authorList>
    </citation>
    <scope>NUCLEOTIDE SEQUENCE [LARGE SCALE GENOMIC DNA]</scope>
    <source>
        <strain evidence="3">DAOM:BR144</strain>
    </source>
</reference>
<name>K3X190_GLOUD</name>
<dbReference type="PANTHER" id="PTHR12616">
    <property type="entry name" value="VACUOLAR PROTEIN SORTING VPS41"/>
    <property type="match status" value="1"/>
</dbReference>
<dbReference type="InterPro" id="IPR001680">
    <property type="entry name" value="WD40_rpt"/>
</dbReference>
<dbReference type="GO" id="GO:0030897">
    <property type="term" value="C:HOPS complex"/>
    <property type="evidence" value="ECO:0007669"/>
    <property type="project" value="TreeGrafter"/>
</dbReference>
<dbReference type="GO" id="GO:0005770">
    <property type="term" value="C:late endosome"/>
    <property type="evidence" value="ECO:0007669"/>
    <property type="project" value="TreeGrafter"/>
</dbReference>
<dbReference type="SUPFAM" id="SSF50978">
    <property type="entry name" value="WD40 repeat-like"/>
    <property type="match status" value="1"/>
</dbReference>
<evidence type="ECO:0000256" key="1">
    <source>
        <dbReference type="SAM" id="MobiDB-lite"/>
    </source>
</evidence>
<dbReference type="EMBL" id="GL376590">
    <property type="status" value="NOT_ANNOTATED_CDS"/>
    <property type="molecule type" value="Genomic_DNA"/>
</dbReference>
<dbReference type="Proteomes" id="UP000019132">
    <property type="component" value="Unassembled WGS sequence"/>
</dbReference>
<evidence type="ECO:0000313" key="2">
    <source>
        <dbReference type="EnsemblProtists" id="PYU1_T010989"/>
    </source>
</evidence>
<dbReference type="AlphaFoldDB" id="K3X190"/>